<dbReference type="GO" id="GO:0016779">
    <property type="term" value="F:nucleotidyltransferase activity"/>
    <property type="evidence" value="ECO:0007669"/>
    <property type="project" value="UniProtKB-KW"/>
</dbReference>
<sequence length="466" mass="50510">MRDIRPIILCGGTGSRLWPMSRTKSPKQFQTVAGPGSLTFFQATVQRHRTKGFGKPVVVTALQHVRTVQQQLTELQCDATIICEPMARNTGPAVLAAARVLAKEDPKSLMLILPADHIISGNLNTPILAMRQAASDGRIVTFGITPTYPETGYGYITDGGKFTNYNGLHNVAEFVEKPPLSRATSLVATGMAYWASGISLYSAQTIMDEFARLDTVSSEAVAQAVDQGEWADNCLTLHPDSFRKSTNEPTERIIFERAKSVALAPLDVEWSDVGCWTSMQAIGTADDNGNVLTGDVISVDTRNTLVRGDKRLVAVVGVSDVIVVDTPDAVLVTARGKCQDVKKVVETLKGESRREAVRHSAQDHQWGQSQHVMTSQDHDMTMLSINPGSSITVDPLPGRQIIAGRGGLSVFDGISNRTLEQGERTMLDIIDRTKLTNTSSDKIDVLMVTLHSSISTPEKVDAVLNA</sequence>
<keyword evidence="3" id="KW-0548">Nucleotidyltransferase</keyword>
<dbReference type="Pfam" id="PF22640">
    <property type="entry name" value="ManC_GMP_beta-helix"/>
    <property type="match status" value="1"/>
</dbReference>
<dbReference type="PANTHER" id="PTHR46390:SF1">
    <property type="entry name" value="MANNOSE-1-PHOSPHATE GUANYLYLTRANSFERASE"/>
    <property type="match status" value="1"/>
</dbReference>
<evidence type="ECO:0000313" key="4">
    <source>
        <dbReference type="Proteomes" id="UP001440612"/>
    </source>
</evidence>
<keyword evidence="3" id="KW-0808">Transferase</keyword>
<dbReference type="SUPFAM" id="SSF53448">
    <property type="entry name" value="Nucleotide-diphospho-sugar transferases"/>
    <property type="match status" value="1"/>
</dbReference>
<keyword evidence="4" id="KW-1185">Reference proteome</keyword>
<dbReference type="Gene3D" id="3.90.550.10">
    <property type="entry name" value="Spore Coat Polysaccharide Biosynthesis Protein SpsA, Chain A"/>
    <property type="match status" value="1"/>
</dbReference>
<name>A0ABZ3IEI0_9RHOB</name>
<organism evidence="3 4">
    <name type="scientific">Yoonia phaeophyticola</name>
    <dbReference type="NCBI Taxonomy" id="3137369"/>
    <lineage>
        <taxon>Bacteria</taxon>
        <taxon>Pseudomonadati</taxon>
        <taxon>Pseudomonadota</taxon>
        <taxon>Alphaproteobacteria</taxon>
        <taxon>Rhodobacterales</taxon>
        <taxon>Paracoccaceae</taxon>
        <taxon>Yoonia</taxon>
    </lineage>
</organism>
<dbReference type="RefSeq" id="WP_373636734.1">
    <property type="nucleotide sequence ID" value="NZ_CP150951.2"/>
</dbReference>
<feature type="domain" description="Nucleotidyl transferase" evidence="1">
    <location>
        <begin position="6"/>
        <end position="281"/>
    </location>
</feature>
<evidence type="ECO:0000259" key="2">
    <source>
        <dbReference type="Pfam" id="PF22640"/>
    </source>
</evidence>
<dbReference type="InterPro" id="IPR029044">
    <property type="entry name" value="Nucleotide-diphossugar_trans"/>
</dbReference>
<dbReference type="InterPro" id="IPR051161">
    <property type="entry name" value="Mannose-6P_isomerase_type2"/>
</dbReference>
<accession>A0ABZ3IEI0</accession>
<evidence type="ECO:0000259" key="1">
    <source>
        <dbReference type="Pfam" id="PF00483"/>
    </source>
</evidence>
<dbReference type="PANTHER" id="PTHR46390">
    <property type="entry name" value="MANNOSE-1-PHOSPHATE GUANYLYLTRANSFERASE"/>
    <property type="match status" value="1"/>
</dbReference>
<proteinExistence type="predicted"/>
<dbReference type="Proteomes" id="UP001440612">
    <property type="component" value="Chromosome"/>
</dbReference>
<feature type="domain" description="MannoseP isomerase/GMP-like beta-helix" evidence="2">
    <location>
        <begin position="294"/>
        <end position="348"/>
    </location>
</feature>
<dbReference type="SUPFAM" id="SSF159283">
    <property type="entry name" value="Guanosine diphospho-D-mannose pyrophosphorylase/mannose-6-phosphate isomerase linker domain"/>
    <property type="match status" value="1"/>
</dbReference>
<protein>
    <submittedName>
        <fullName evidence="3">Mannose-1-phosphate guanylyltransferase</fullName>
    </submittedName>
</protein>
<reference evidence="4" key="1">
    <citation type="submission" date="2024-04" db="EMBL/GenBank/DDBJ databases">
        <title>Phylogenomic analyses of a clade within the roseobacter group suggest taxonomic reassignments of species of the genera Aestuariivita, Citreicella, Loktanella, Nautella, Pelagibaca, Ruegeria, Thalassobius, Thiobacimonas and Tropicibacter, and the proposal o.</title>
        <authorList>
            <person name="Jeon C.O."/>
        </authorList>
    </citation>
    <scope>NUCLEOTIDE SEQUENCE [LARGE SCALE GENOMIC DNA]</scope>
    <source>
        <strain evidence="4">BS5-3</strain>
    </source>
</reference>
<dbReference type="InterPro" id="IPR054566">
    <property type="entry name" value="ManC/GMP-like_b-helix"/>
</dbReference>
<dbReference type="EMBL" id="CP150951">
    <property type="protein sequence ID" value="XFO63022.1"/>
    <property type="molecule type" value="Genomic_DNA"/>
</dbReference>
<gene>
    <name evidence="3" type="ORF">AABB29_20495</name>
</gene>
<dbReference type="Pfam" id="PF00483">
    <property type="entry name" value="NTP_transferase"/>
    <property type="match status" value="1"/>
</dbReference>
<dbReference type="InterPro" id="IPR005835">
    <property type="entry name" value="NTP_transferase_dom"/>
</dbReference>
<evidence type="ECO:0000313" key="3">
    <source>
        <dbReference type="EMBL" id="XFO63022.1"/>
    </source>
</evidence>